<dbReference type="InterPro" id="IPR045032">
    <property type="entry name" value="PEL"/>
</dbReference>
<dbReference type="Gene3D" id="2.160.20.10">
    <property type="entry name" value="Single-stranded right-handed beta-helix, Pectin lyase-like"/>
    <property type="match status" value="1"/>
</dbReference>
<keyword evidence="7 9" id="KW-0106">Calcium</keyword>
<keyword evidence="8 9" id="KW-0456">Lyase</keyword>
<keyword evidence="5 9" id="KW-0479">Metal-binding</keyword>
<dbReference type="PRINTS" id="PR00807">
    <property type="entry name" value="AMBALLERGEN"/>
</dbReference>
<gene>
    <name evidence="11" type="ORF">J1N35_027708</name>
</gene>
<comment type="cofactor">
    <cofactor evidence="9">
        <name>Ca(2+)</name>
        <dbReference type="ChEBI" id="CHEBI:29108"/>
    </cofactor>
    <text evidence="9">Binds 1 Ca(2+) ion. Required for its activity.</text>
</comment>
<dbReference type="InterPro" id="IPR018082">
    <property type="entry name" value="AmbAllergen"/>
</dbReference>
<dbReference type="SUPFAM" id="SSF51126">
    <property type="entry name" value="Pectin lyase-like"/>
    <property type="match status" value="1"/>
</dbReference>
<keyword evidence="6" id="KW-0732">Signal</keyword>
<evidence type="ECO:0000256" key="2">
    <source>
        <dbReference type="ARBA" id="ARBA00005220"/>
    </source>
</evidence>
<dbReference type="Pfam" id="PF00544">
    <property type="entry name" value="Pectate_lyase_4"/>
    <property type="match status" value="1"/>
</dbReference>
<evidence type="ECO:0000313" key="12">
    <source>
        <dbReference type="Proteomes" id="UP000828251"/>
    </source>
</evidence>
<evidence type="ECO:0000256" key="9">
    <source>
        <dbReference type="RuleBase" id="RU361123"/>
    </source>
</evidence>
<dbReference type="GO" id="GO:0046872">
    <property type="term" value="F:metal ion binding"/>
    <property type="evidence" value="ECO:0007669"/>
    <property type="project" value="UniProtKB-KW"/>
</dbReference>
<dbReference type="Proteomes" id="UP000828251">
    <property type="component" value="Unassembled WGS sequence"/>
</dbReference>
<organism evidence="11 12">
    <name type="scientific">Gossypium stocksii</name>
    <dbReference type="NCBI Taxonomy" id="47602"/>
    <lineage>
        <taxon>Eukaryota</taxon>
        <taxon>Viridiplantae</taxon>
        <taxon>Streptophyta</taxon>
        <taxon>Embryophyta</taxon>
        <taxon>Tracheophyta</taxon>
        <taxon>Spermatophyta</taxon>
        <taxon>Magnoliopsida</taxon>
        <taxon>eudicotyledons</taxon>
        <taxon>Gunneridae</taxon>
        <taxon>Pentapetalae</taxon>
        <taxon>rosids</taxon>
        <taxon>malvids</taxon>
        <taxon>Malvales</taxon>
        <taxon>Malvaceae</taxon>
        <taxon>Malvoideae</taxon>
        <taxon>Gossypium</taxon>
    </lineage>
</organism>
<keyword evidence="12" id="KW-1185">Reference proteome</keyword>
<feature type="non-terminal residue" evidence="11">
    <location>
        <position position="250"/>
    </location>
</feature>
<dbReference type="InterPro" id="IPR012334">
    <property type="entry name" value="Pectin_lyas_fold"/>
</dbReference>
<proteinExistence type="inferred from homology"/>
<evidence type="ECO:0000256" key="8">
    <source>
        <dbReference type="ARBA" id="ARBA00023239"/>
    </source>
</evidence>
<dbReference type="InterPro" id="IPR002022">
    <property type="entry name" value="Pec_lyase"/>
</dbReference>
<evidence type="ECO:0000256" key="6">
    <source>
        <dbReference type="ARBA" id="ARBA00022729"/>
    </source>
</evidence>
<dbReference type="EMBL" id="JAIQCV010000008">
    <property type="protein sequence ID" value="KAH1075380.1"/>
    <property type="molecule type" value="Genomic_DNA"/>
</dbReference>
<evidence type="ECO:0000259" key="10">
    <source>
        <dbReference type="SMART" id="SM00656"/>
    </source>
</evidence>
<evidence type="ECO:0000256" key="3">
    <source>
        <dbReference type="ARBA" id="ARBA00010980"/>
    </source>
</evidence>
<dbReference type="GO" id="GO:0030570">
    <property type="term" value="F:pectate lyase activity"/>
    <property type="evidence" value="ECO:0007669"/>
    <property type="project" value="UniProtKB-EC"/>
</dbReference>
<comment type="similarity">
    <text evidence="3 9">Belongs to the polysaccharide lyase 1 family.</text>
</comment>
<protein>
    <recommendedName>
        <fullName evidence="4 9">Pectate lyase</fullName>
        <ecNumber evidence="4 9">4.2.2.2</ecNumber>
    </recommendedName>
</protein>
<reference evidence="11 12" key="1">
    <citation type="journal article" date="2021" name="Plant Biotechnol. J.">
        <title>Multi-omics assisted identification of the key and species-specific regulatory components of drought-tolerant mechanisms in Gossypium stocksii.</title>
        <authorList>
            <person name="Yu D."/>
            <person name="Ke L."/>
            <person name="Zhang D."/>
            <person name="Wu Y."/>
            <person name="Sun Y."/>
            <person name="Mei J."/>
            <person name="Sun J."/>
            <person name="Sun Y."/>
        </authorList>
    </citation>
    <scope>NUCLEOTIDE SEQUENCE [LARGE SCALE GENOMIC DNA]</scope>
    <source>
        <strain evidence="12">cv. E1</strain>
        <tissue evidence="11">Leaf</tissue>
    </source>
</reference>
<evidence type="ECO:0000256" key="4">
    <source>
        <dbReference type="ARBA" id="ARBA00012272"/>
    </source>
</evidence>
<accession>A0A9D3VAS8</accession>
<sequence length="250" mass="28041">MIKGKVWITFKSNMTITLKRPLPLNSFTAIDGHGFDVHITGVGCLLVYKATDIIIHVLSIHHCKPETSCNVMGPNEKAIPLGQVDRGAIRVVSARKVWIDHNTLYEYPDGLLDVTCGSTDVTMSNNWFRDQDKVMLLGHDDGYLEDKNMKVTVILNYFRPNCNQRMPRVRYGYVHIANNFYQGWELYTIGGSMGPSIESEANSFVAPNDTGKKMAIWKDEDSCGAKPNYNQEQNFKVADAGSVKELTSES</sequence>
<evidence type="ECO:0000256" key="1">
    <source>
        <dbReference type="ARBA" id="ARBA00000695"/>
    </source>
</evidence>
<dbReference type="InterPro" id="IPR011050">
    <property type="entry name" value="Pectin_lyase_fold/virulence"/>
</dbReference>
<dbReference type="EC" id="4.2.2.2" evidence="4 9"/>
<name>A0A9D3VAS8_9ROSI</name>
<evidence type="ECO:0000313" key="11">
    <source>
        <dbReference type="EMBL" id="KAH1075380.1"/>
    </source>
</evidence>
<comment type="caution">
    <text evidence="11">The sequence shown here is derived from an EMBL/GenBank/DDBJ whole genome shotgun (WGS) entry which is preliminary data.</text>
</comment>
<dbReference type="OrthoDB" id="1637350at2759"/>
<feature type="domain" description="Pectate lyase" evidence="10">
    <location>
        <begin position="13"/>
        <end position="210"/>
    </location>
</feature>
<dbReference type="PANTHER" id="PTHR31683">
    <property type="entry name" value="PECTATE LYASE 18-RELATED"/>
    <property type="match status" value="1"/>
</dbReference>
<dbReference type="SMART" id="SM00656">
    <property type="entry name" value="Amb_all"/>
    <property type="match status" value="1"/>
</dbReference>
<dbReference type="PANTHER" id="PTHR31683:SF74">
    <property type="entry name" value="PECTATE LYASE"/>
    <property type="match status" value="1"/>
</dbReference>
<comment type="catalytic activity">
    <reaction evidence="1 9">
        <text>Eliminative cleavage of (1-&gt;4)-alpha-D-galacturonan to give oligosaccharides with 4-deoxy-alpha-D-galact-4-enuronosyl groups at their non-reducing ends.</text>
        <dbReference type="EC" id="4.2.2.2"/>
    </reaction>
</comment>
<dbReference type="AlphaFoldDB" id="A0A9D3VAS8"/>
<comment type="pathway">
    <text evidence="2 9">Glycan metabolism; pectin degradation; 2-dehydro-3-deoxy-D-gluconate from pectin: step 2/5.</text>
</comment>
<evidence type="ECO:0000256" key="7">
    <source>
        <dbReference type="ARBA" id="ARBA00022837"/>
    </source>
</evidence>
<evidence type="ECO:0000256" key="5">
    <source>
        <dbReference type="ARBA" id="ARBA00022723"/>
    </source>
</evidence>